<accession>A0A939MD92</accession>
<dbReference type="EMBL" id="JAGEMI010000001">
    <property type="protein sequence ID" value="MBO1867706.1"/>
    <property type="molecule type" value="Genomic_DNA"/>
</dbReference>
<dbReference type="SUPFAM" id="SSF56801">
    <property type="entry name" value="Acetyl-CoA synthetase-like"/>
    <property type="match status" value="1"/>
</dbReference>
<sequence>MRALVRRHRITVLHLTAGLFSQSVDELGPVLASLRSLLFSGGPVDVAAVARVLSQSRPQHLLHCYGSTETSTFAAVCEIAAIDQTAR</sequence>
<comment type="caution">
    <text evidence="2">The sequence shown here is derived from an EMBL/GenBank/DDBJ whole genome shotgun (WGS) entry which is preliminary data.</text>
</comment>
<reference evidence="2" key="1">
    <citation type="submission" date="2021-03" db="EMBL/GenBank/DDBJ databases">
        <title>Whole Genome Sequence of Bradyrhizobium sp. Strain 144S4.</title>
        <authorList>
            <person name="Bromfield E.S.P."/>
            <person name="Cloutier S."/>
        </authorList>
    </citation>
    <scope>NUCLEOTIDE SEQUENCE [LARGE SCALE GENOMIC DNA]</scope>
    <source>
        <strain evidence="2">144S4</strain>
    </source>
</reference>
<feature type="domain" description="AMP-dependent synthetase/ligase" evidence="1">
    <location>
        <begin position="3"/>
        <end position="76"/>
    </location>
</feature>
<dbReference type="InterPro" id="IPR000873">
    <property type="entry name" value="AMP-dep_synth/lig_dom"/>
</dbReference>
<organism evidence="2">
    <name type="scientific">Bradyrhizobium barranii subsp. barranii</name>
    <dbReference type="NCBI Taxonomy" id="2823807"/>
    <lineage>
        <taxon>Bacteria</taxon>
        <taxon>Pseudomonadati</taxon>
        <taxon>Pseudomonadota</taxon>
        <taxon>Alphaproteobacteria</taxon>
        <taxon>Hyphomicrobiales</taxon>
        <taxon>Nitrobacteraceae</taxon>
        <taxon>Bradyrhizobium</taxon>
        <taxon>Bradyrhizobium barranii</taxon>
    </lineage>
</organism>
<name>A0A939MD92_9BRAD</name>
<dbReference type="Gene3D" id="3.40.50.980">
    <property type="match status" value="1"/>
</dbReference>
<evidence type="ECO:0000313" key="2">
    <source>
        <dbReference type="EMBL" id="MBO1867706.1"/>
    </source>
</evidence>
<dbReference type="Pfam" id="PF00501">
    <property type="entry name" value="AMP-binding"/>
    <property type="match status" value="1"/>
</dbReference>
<dbReference type="AlphaFoldDB" id="A0A939MD92"/>
<evidence type="ECO:0000259" key="1">
    <source>
        <dbReference type="Pfam" id="PF00501"/>
    </source>
</evidence>
<protein>
    <submittedName>
        <fullName evidence="2">AMP-binding protein</fullName>
    </submittedName>
</protein>
<gene>
    <name evidence="2" type="ORF">J4G43_44580</name>
</gene>
<proteinExistence type="predicted"/>